<protein>
    <recommendedName>
        <fullName evidence="1">F-box domain-containing protein</fullName>
    </recommendedName>
</protein>
<gene>
    <name evidence="2" type="ORF">KC19_9G159600</name>
</gene>
<dbReference type="PROSITE" id="PS50181">
    <property type="entry name" value="FBOX"/>
    <property type="match status" value="1"/>
</dbReference>
<dbReference type="InterPro" id="IPR050796">
    <property type="entry name" value="SCF_F-box_component"/>
</dbReference>
<dbReference type="SUPFAM" id="SSF81383">
    <property type="entry name" value="F-box domain"/>
    <property type="match status" value="1"/>
</dbReference>
<comment type="caution">
    <text evidence="2">The sequence shown here is derived from an EMBL/GenBank/DDBJ whole genome shotgun (WGS) entry which is preliminary data.</text>
</comment>
<dbReference type="Proteomes" id="UP000822688">
    <property type="component" value="Chromosome 9"/>
</dbReference>
<dbReference type="EMBL" id="CM026430">
    <property type="protein sequence ID" value="KAG0562610.1"/>
    <property type="molecule type" value="Genomic_DNA"/>
</dbReference>
<dbReference type="AlphaFoldDB" id="A0A8T0GUC3"/>
<dbReference type="InterPro" id="IPR001810">
    <property type="entry name" value="F-box_dom"/>
</dbReference>
<dbReference type="InterPro" id="IPR036047">
    <property type="entry name" value="F-box-like_dom_sf"/>
</dbReference>
<organism evidence="2 3">
    <name type="scientific">Ceratodon purpureus</name>
    <name type="common">Fire moss</name>
    <name type="synonym">Dicranum purpureum</name>
    <dbReference type="NCBI Taxonomy" id="3225"/>
    <lineage>
        <taxon>Eukaryota</taxon>
        <taxon>Viridiplantae</taxon>
        <taxon>Streptophyta</taxon>
        <taxon>Embryophyta</taxon>
        <taxon>Bryophyta</taxon>
        <taxon>Bryophytina</taxon>
        <taxon>Bryopsida</taxon>
        <taxon>Dicranidae</taxon>
        <taxon>Pseudoditrichales</taxon>
        <taxon>Ditrichaceae</taxon>
        <taxon>Ceratodon</taxon>
    </lineage>
</organism>
<dbReference type="Pfam" id="PF12937">
    <property type="entry name" value="F-box-like"/>
    <property type="match status" value="1"/>
</dbReference>
<feature type="domain" description="F-box" evidence="1">
    <location>
        <begin position="105"/>
        <end position="152"/>
    </location>
</feature>
<dbReference type="Gene3D" id="1.20.1280.50">
    <property type="match status" value="1"/>
</dbReference>
<dbReference type="SUPFAM" id="SSF50965">
    <property type="entry name" value="Galactose oxidase, central domain"/>
    <property type="match status" value="1"/>
</dbReference>
<sequence>MGLLVFGHVYPQPQSIHQSGWGRSWIRAGEEGGGWILEVPSALDGVESSISRQQASSSVHHVEHIDKDSKMEKLKKNMEKNKRLRKREKQRKSTNPKIWCKSMDPQVWGNLPPNLTLEIYKKLPIRNFYQLREVCKDWNLVACEGRGIYHKPYFVLIHKGHVLHKRSDNDCYLHGILTFHIKSGSWQWTRLHAIPFRNTFLHQPFSVKGLTLTFHRSRSPESRQYYRVFDAHTMRRHNIPWPPRTSRKSSTLGMTVDTTVVPYTFKIIIGCLDIGTQVYDSVTKSWETRSSHLVPCNEPRYGIKTCLHSGNYMYIWVQKDKILTYSLEEDKWGTLDPPPRHASGLGSWQGRIFTTTCDGDEYTALLLWVWELVDQGEQTLWKKVDEMPGDMTRWLTPRLCIYDDIQIHARFSNEHVLIYSWVPDTTQAFGFVLYNVATKIWEKVEVPNHSVRL</sequence>
<name>A0A8T0GUC3_CERPU</name>
<evidence type="ECO:0000313" key="3">
    <source>
        <dbReference type="Proteomes" id="UP000822688"/>
    </source>
</evidence>
<dbReference type="Gene3D" id="2.120.10.80">
    <property type="entry name" value="Kelch-type beta propeller"/>
    <property type="match status" value="1"/>
</dbReference>
<dbReference type="PANTHER" id="PTHR31672">
    <property type="entry name" value="BNACNNG10540D PROTEIN"/>
    <property type="match status" value="1"/>
</dbReference>
<reference evidence="2" key="1">
    <citation type="submission" date="2020-06" db="EMBL/GenBank/DDBJ databases">
        <title>WGS assembly of Ceratodon purpureus strain R40.</title>
        <authorList>
            <person name="Carey S.B."/>
            <person name="Jenkins J."/>
            <person name="Shu S."/>
            <person name="Lovell J.T."/>
            <person name="Sreedasyam A."/>
            <person name="Maumus F."/>
            <person name="Tiley G.P."/>
            <person name="Fernandez-Pozo N."/>
            <person name="Barry K."/>
            <person name="Chen C."/>
            <person name="Wang M."/>
            <person name="Lipzen A."/>
            <person name="Daum C."/>
            <person name="Saski C.A."/>
            <person name="Payton A.C."/>
            <person name="Mcbreen J.C."/>
            <person name="Conrad R.E."/>
            <person name="Kollar L.M."/>
            <person name="Olsson S."/>
            <person name="Huttunen S."/>
            <person name="Landis J.B."/>
            <person name="Wickett N.J."/>
            <person name="Johnson M.G."/>
            <person name="Rensing S.A."/>
            <person name="Grimwood J."/>
            <person name="Schmutz J."/>
            <person name="Mcdaniel S.F."/>
        </authorList>
    </citation>
    <scope>NUCLEOTIDE SEQUENCE</scope>
    <source>
        <strain evidence="2">R40</strain>
    </source>
</reference>
<accession>A0A8T0GUC3</accession>
<proteinExistence type="predicted"/>
<dbReference type="InterPro" id="IPR015915">
    <property type="entry name" value="Kelch-typ_b-propeller"/>
</dbReference>
<keyword evidence="3" id="KW-1185">Reference proteome</keyword>
<evidence type="ECO:0000313" key="2">
    <source>
        <dbReference type="EMBL" id="KAG0562610.1"/>
    </source>
</evidence>
<dbReference type="InterPro" id="IPR011043">
    <property type="entry name" value="Gal_Oxase/kelch_b-propeller"/>
</dbReference>
<dbReference type="PANTHER" id="PTHR31672:SF2">
    <property type="entry name" value="F-BOX DOMAIN-CONTAINING PROTEIN"/>
    <property type="match status" value="1"/>
</dbReference>
<evidence type="ECO:0000259" key="1">
    <source>
        <dbReference type="PROSITE" id="PS50181"/>
    </source>
</evidence>